<evidence type="ECO:0000313" key="2">
    <source>
        <dbReference type="EMBL" id="PMD37969.1"/>
    </source>
</evidence>
<keyword evidence="3" id="KW-1185">Reference proteome</keyword>
<reference evidence="2 3" key="1">
    <citation type="submission" date="2016-04" db="EMBL/GenBank/DDBJ databases">
        <title>A degradative enzymes factory behind the ericoid mycorrhizal symbiosis.</title>
        <authorList>
            <consortium name="DOE Joint Genome Institute"/>
            <person name="Martino E."/>
            <person name="Morin E."/>
            <person name="Grelet G."/>
            <person name="Kuo A."/>
            <person name="Kohler A."/>
            <person name="Daghino S."/>
            <person name="Barry K."/>
            <person name="Choi C."/>
            <person name="Cichocki N."/>
            <person name="Clum A."/>
            <person name="Copeland A."/>
            <person name="Hainaut M."/>
            <person name="Haridas S."/>
            <person name="Labutti K."/>
            <person name="Lindquist E."/>
            <person name="Lipzen A."/>
            <person name="Khouja H.-R."/>
            <person name="Murat C."/>
            <person name="Ohm R."/>
            <person name="Olson A."/>
            <person name="Spatafora J."/>
            <person name="Veneault-Fourrey C."/>
            <person name="Henrissat B."/>
            <person name="Grigoriev I."/>
            <person name="Martin F."/>
            <person name="Perotto S."/>
        </authorList>
    </citation>
    <scope>NUCLEOTIDE SEQUENCE [LARGE SCALE GENOMIC DNA]</scope>
    <source>
        <strain evidence="2 3">F</strain>
    </source>
</reference>
<feature type="domain" description="Peptidase C14 caspase" evidence="1">
    <location>
        <begin position="71"/>
        <end position="195"/>
    </location>
</feature>
<dbReference type="GO" id="GO:0004197">
    <property type="term" value="F:cysteine-type endopeptidase activity"/>
    <property type="evidence" value="ECO:0007669"/>
    <property type="project" value="InterPro"/>
</dbReference>
<organism evidence="2 3">
    <name type="scientific">Hyaloscypha variabilis (strain UAMH 11265 / GT02V1 / F)</name>
    <name type="common">Meliniomyces variabilis</name>
    <dbReference type="NCBI Taxonomy" id="1149755"/>
    <lineage>
        <taxon>Eukaryota</taxon>
        <taxon>Fungi</taxon>
        <taxon>Dikarya</taxon>
        <taxon>Ascomycota</taxon>
        <taxon>Pezizomycotina</taxon>
        <taxon>Leotiomycetes</taxon>
        <taxon>Helotiales</taxon>
        <taxon>Hyaloscyphaceae</taxon>
        <taxon>Hyaloscypha</taxon>
        <taxon>Hyaloscypha variabilis</taxon>
    </lineage>
</organism>
<accession>A0A2J6RHK1</accession>
<feature type="non-terminal residue" evidence="2">
    <location>
        <position position="385"/>
    </location>
</feature>
<protein>
    <recommendedName>
        <fullName evidence="1">Peptidase C14 caspase domain-containing protein</fullName>
    </recommendedName>
</protein>
<dbReference type="Gene3D" id="3.40.50.1460">
    <property type="match status" value="1"/>
</dbReference>
<dbReference type="AlphaFoldDB" id="A0A2J6RHK1"/>
<dbReference type="Pfam" id="PF00656">
    <property type="entry name" value="Peptidase_C14"/>
    <property type="match status" value="1"/>
</dbReference>
<name>A0A2J6RHK1_HYAVF</name>
<dbReference type="InterPro" id="IPR011600">
    <property type="entry name" value="Pept_C14_caspase"/>
</dbReference>
<evidence type="ECO:0000313" key="3">
    <source>
        <dbReference type="Proteomes" id="UP000235786"/>
    </source>
</evidence>
<dbReference type="Proteomes" id="UP000235786">
    <property type="component" value="Unassembled WGS sequence"/>
</dbReference>
<sequence>MGVCATPCRHHPLSEKYPSVEQEKHIPNLQKFIEQLAEGLTTVFPNNQATYHRVHALLITWGPNDDLRTSIEIGELRDLFQKTYHFTTEHFIIPPERSEQKLLKKIVNTWDEHADARDLLIVYYGGHGIIKSGKNIWQAWKEKPSSATTERVITPELDWSEAQRSLMKADGDVLFIMDCCYATFTSKIEPKGGTKELLAATTFKQKAAGSHENSFTRALIRELKQINGAPYTATMIHERLLNHHKEYDIAVPQYVALHRTLNSRSIILVPQNVTLAINPPPEIVEPNPLIRQPKLMTDYRILISVAFVNPYETPDLIQWNEWFRKAAPRNIQDVKLSIEEYIRPEGAWESMSTYYLFSMPVSVWNSLPLNPAYSMLAIIKSDNLL</sequence>
<dbReference type="OrthoDB" id="4760831at2759"/>
<proteinExistence type="predicted"/>
<dbReference type="EMBL" id="KZ613948">
    <property type="protein sequence ID" value="PMD37969.1"/>
    <property type="molecule type" value="Genomic_DNA"/>
</dbReference>
<evidence type="ECO:0000259" key="1">
    <source>
        <dbReference type="Pfam" id="PF00656"/>
    </source>
</evidence>
<gene>
    <name evidence="2" type="ORF">L207DRAFT_431811</name>
</gene>
<dbReference type="GO" id="GO:0006508">
    <property type="term" value="P:proteolysis"/>
    <property type="evidence" value="ECO:0007669"/>
    <property type="project" value="InterPro"/>
</dbReference>